<name>A0ACB9ZGE4_9PEZI</name>
<proteinExistence type="predicted"/>
<evidence type="ECO:0000313" key="1">
    <source>
        <dbReference type="EMBL" id="KAI4870663.1"/>
    </source>
</evidence>
<comment type="caution">
    <text evidence="1">The sequence shown here is derived from an EMBL/GenBank/DDBJ whole genome shotgun (WGS) entry which is preliminary data.</text>
</comment>
<sequence>MEHVFSIPELLEAILLHVDMATLLVSATRINKAWQAVINTSVLIQRALYFQPVSTGSQGPGWEEFLKPCEDTASAQETRIPIINPLLKKRFGHCFFDTGEFYGYLLRANSFYSMPWRRDGRENPQAMARPTFPSGPQIAEMTTGELREIETTCRKFTRKEASWRKMLVSQPPPPQLGYLFMERHRDHFFGPHWVWTALIEPANNALLPGLRMGTLYDVVQYRAGHHERNSMWFRVVWNQEREPHNTNSSRMKCREMLQQTNVVVEFYHIADQAFRGHHHEPPDLALFDARFRSEDYQHIDIQIHEETWDGMEQPELDRRYFVV</sequence>
<dbReference type="EMBL" id="MU393423">
    <property type="protein sequence ID" value="KAI4870663.1"/>
    <property type="molecule type" value="Genomic_DNA"/>
</dbReference>
<reference evidence="1 2" key="1">
    <citation type="journal article" date="2022" name="New Phytol.">
        <title>Ecological generalism drives hyperdiversity of secondary metabolite gene clusters in xylarialean endophytes.</title>
        <authorList>
            <person name="Franco M.E.E."/>
            <person name="Wisecaver J.H."/>
            <person name="Arnold A.E."/>
            <person name="Ju Y.M."/>
            <person name="Slot J.C."/>
            <person name="Ahrendt S."/>
            <person name="Moore L.P."/>
            <person name="Eastman K.E."/>
            <person name="Scott K."/>
            <person name="Konkel Z."/>
            <person name="Mondo S.J."/>
            <person name="Kuo A."/>
            <person name="Hayes R.D."/>
            <person name="Haridas S."/>
            <person name="Andreopoulos B."/>
            <person name="Riley R."/>
            <person name="LaButti K."/>
            <person name="Pangilinan J."/>
            <person name="Lipzen A."/>
            <person name="Amirebrahimi M."/>
            <person name="Yan J."/>
            <person name="Adam C."/>
            <person name="Keymanesh K."/>
            <person name="Ng V."/>
            <person name="Louie K."/>
            <person name="Northen T."/>
            <person name="Drula E."/>
            <person name="Henrissat B."/>
            <person name="Hsieh H.M."/>
            <person name="Youens-Clark K."/>
            <person name="Lutzoni F."/>
            <person name="Miadlikowska J."/>
            <person name="Eastwood D.C."/>
            <person name="Hamelin R.C."/>
            <person name="Grigoriev I.V."/>
            <person name="U'Ren J.M."/>
        </authorList>
    </citation>
    <scope>NUCLEOTIDE SEQUENCE [LARGE SCALE GENOMIC DNA]</scope>
    <source>
        <strain evidence="1 2">CBS 119005</strain>
    </source>
</reference>
<keyword evidence="2" id="KW-1185">Reference proteome</keyword>
<evidence type="ECO:0000313" key="2">
    <source>
        <dbReference type="Proteomes" id="UP001497700"/>
    </source>
</evidence>
<protein>
    <submittedName>
        <fullName evidence="1">Uncharacterized protein</fullName>
    </submittedName>
</protein>
<accession>A0ACB9ZGE4</accession>
<dbReference type="Proteomes" id="UP001497700">
    <property type="component" value="Unassembled WGS sequence"/>
</dbReference>
<gene>
    <name evidence="1" type="ORF">F4820DRAFT_220588</name>
</gene>
<organism evidence="1 2">
    <name type="scientific">Hypoxylon rubiginosum</name>
    <dbReference type="NCBI Taxonomy" id="110542"/>
    <lineage>
        <taxon>Eukaryota</taxon>
        <taxon>Fungi</taxon>
        <taxon>Dikarya</taxon>
        <taxon>Ascomycota</taxon>
        <taxon>Pezizomycotina</taxon>
        <taxon>Sordariomycetes</taxon>
        <taxon>Xylariomycetidae</taxon>
        <taxon>Xylariales</taxon>
        <taxon>Hypoxylaceae</taxon>
        <taxon>Hypoxylon</taxon>
    </lineage>
</organism>